<dbReference type="RefSeq" id="WP_123228281.1">
    <property type="nucleotide sequence ID" value="NZ_RJSE01000007.1"/>
</dbReference>
<accession>A0A3N0CI41</accession>
<dbReference type="InterPro" id="IPR023393">
    <property type="entry name" value="START-like_dom_sf"/>
</dbReference>
<name>A0A3N0CI41_9ACTN</name>
<gene>
    <name evidence="1" type="ORF">EFK50_14835</name>
</gene>
<dbReference type="OrthoDB" id="5402478at2"/>
<dbReference type="Proteomes" id="UP000267128">
    <property type="component" value="Unassembled WGS sequence"/>
</dbReference>
<comment type="caution">
    <text evidence="1">The sequence shown here is derived from an EMBL/GenBank/DDBJ whole genome shotgun (WGS) entry which is preliminary data.</text>
</comment>
<dbReference type="AlphaFoldDB" id="A0A3N0CI41"/>
<dbReference type="InterPro" id="IPR019587">
    <property type="entry name" value="Polyketide_cyclase/dehydratase"/>
</dbReference>
<evidence type="ECO:0000313" key="2">
    <source>
        <dbReference type="Proteomes" id="UP000267128"/>
    </source>
</evidence>
<keyword evidence="2" id="KW-1185">Reference proteome</keyword>
<proteinExistence type="predicted"/>
<dbReference type="Pfam" id="PF10604">
    <property type="entry name" value="Polyketide_cyc2"/>
    <property type="match status" value="1"/>
</dbReference>
<dbReference type="Gene3D" id="3.30.530.20">
    <property type="match status" value="1"/>
</dbReference>
<dbReference type="EMBL" id="RJSE01000007">
    <property type="protein sequence ID" value="RNL62989.1"/>
    <property type="molecule type" value="Genomic_DNA"/>
</dbReference>
<organism evidence="1 2">
    <name type="scientific">Nocardioides marmoriginsengisoli</name>
    <dbReference type="NCBI Taxonomy" id="661483"/>
    <lineage>
        <taxon>Bacteria</taxon>
        <taxon>Bacillati</taxon>
        <taxon>Actinomycetota</taxon>
        <taxon>Actinomycetes</taxon>
        <taxon>Propionibacteriales</taxon>
        <taxon>Nocardioidaceae</taxon>
        <taxon>Nocardioides</taxon>
    </lineage>
</organism>
<reference evidence="1 2" key="1">
    <citation type="submission" date="2018-11" db="EMBL/GenBank/DDBJ databases">
        <authorList>
            <person name="Li F."/>
        </authorList>
    </citation>
    <scope>NUCLEOTIDE SEQUENCE [LARGE SCALE GENOMIC DNA]</scope>
    <source>
        <strain evidence="1 2">Gsoil 097</strain>
    </source>
</reference>
<protein>
    <submittedName>
        <fullName evidence="1">Polyketide cyclase</fullName>
    </submittedName>
</protein>
<dbReference type="SUPFAM" id="SSF55961">
    <property type="entry name" value="Bet v1-like"/>
    <property type="match status" value="1"/>
</dbReference>
<evidence type="ECO:0000313" key="1">
    <source>
        <dbReference type="EMBL" id="RNL62989.1"/>
    </source>
</evidence>
<sequence length="148" mass="16804">MSAVDYAFSHTSEVAASPEQVHAVLLDLERYVDWWPQVRAVASAGPDDAVVVCRSRLPYDLELHLHAVSRDPGHLRVEIDGPIRGHAAWTLSRTHNGTRLEFEQRVHAVDRKFVLASYLIKPVLRWNHAVMMRGADEGLRDYVRTATR</sequence>